<comment type="similarity">
    <text evidence="10">Belongs to the G-protein coupled receptor 1 family.</text>
</comment>
<evidence type="ECO:0000256" key="11">
    <source>
        <dbReference type="SAM" id="Phobius"/>
    </source>
</evidence>
<evidence type="ECO:0000256" key="6">
    <source>
        <dbReference type="ARBA" id="ARBA00023040"/>
    </source>
</evidence>
<keyword evidence="3 10" id="KW-0812">Transmembrane</keyword>
<feature type="transmembrane region" description="Helical" evidence="11">
    <location>
        <begin position="140"/>
        <end position="158"/>
    </location>
</feature>
<sequence length="433" mass="49108">MAQGNQTVINGFILLGVANGPKTELFLFALFFLIYMITVFGNSFIIFSVIFISTLHRPMYFFLGHLAFSDLCYSTVVTPKMLHDIASESKSITFAGCAAQLYFFAVFASIECYMLSAMAYDRYVAICQPLLYAVIMNRKVVIIFVVGVYLSGIFTASIHTACTLTLSFCGPNTINHFYCDIPPLMELSCSDTYIHKTVIFVVVFCLGLFNVAVILASYSYIFFTIIHIQSSCGRHKAFSTCSSHLLCVSLFYGTVFFMYLRPASKYSVSQDKVVSVFYTMVIPMMNPIIYSLRNVELKNAIINTSLSLLCYFSFSEKPLGGWSLHWPLIFFMYLRPASKYSVSQDKVVSVFYTMKQNTTLKVWVHVKMQPSNTPKTEAIQSYTLIKWAIVAVLDVESRLQSYVETYGFCRNLKVEIDSHKRHKGTDSKKVCLR</sequence>
<keyword evidence="4" id="KW-0716">Sensory transduction</keyword>
<dbReference type="FunFam" id="1.20.1070.10:FF:000003">
    <property type="entry name" value="Olfactory receptor"/>
    <property type="match status" value="1"/>
</dbReference>
<dbReference type="GO" id="GO:0005886">
    <property type="term" value="C:plasma membrane"/>
    <property type="evidence" value="ECO:0007669"/>
    <property type="project" value="UniProtKB-SubCell"/>
</dbReference>
<dbReference type="GO" id="GO:0004984">
    <property type="term" value="F:olfactory receptor activity"/>
    <property type="evidence" value="ECO:0000318"/>
    <property type="project" value="GO_Central"/>
</dbReference>
<keyword evidence="9 10" id="KW-0807">Transducer</keyword>
<feature type="domain" description="G-protein coupled receptors family 1 profile" evidence="12">
    <location>
        <begin position="41"/>
        <end position="290"/>
    </location>
</feature>
<proteinExistence type="inferred from homology"/>
<feature type="transmembrane region" description="Helical" evidence="11">
    <location>
        <begin position="99"/>
        <end position="120"/>
    </location>
</feature>
<comment type="subcellular location">
    <subcellularLocation>
        <location evidence="1">Cell membrane</location>
        <topology evidence="1">Multi-pass membrane protein</topology>
    </subcellularLocation>
</comment>
<evidence type="ECO:0000256" key="8">
    <source>
        <dbReference type="ARBA" id="ARBA00023170"/>
    </source>
</evidence>
<reference evidence="14" key="1">
    <citation type="submission" date="2025-08" db="UniProtKB">
        <authorList>
            <consortium name="RefSeq"/>
        </authorList>
    </citation>
    <scope>IDENTIFICATION</scope>
    <source>
        <strain evidence="14">J_2021</strain>
        <tissue evidence="14">Erythrocytes</tissue>
    </source>
</reference>
<dbReference type="Proteomes" id="UP000186698">
    <property type="component" value="Chromosome 2L"/>
</dbReference>
<keyword evidence="7 11" id="KW-0472">Membrane</keyword>
<evidence type="ECO:0000313" key="14">
    <source>
        <dbReference type="RefSeq" id="XP_018103003.2"/>
    </source>
</evidence>
<dbReference type="InterPro" id="IPR000276">
    <property type="entry name" value="GPCR_Rhodpsn"/>
</dbReference>
<feature type="transmembrane region" description="Helical" evidence="11">
    <location>
        <begin position="59"/>
        <end position="79"/>
    </location>
</feature>
<dbReference type="KEGG" id="xla:108708619"/>
<evidence type="ECO:0000256" key="4">
    <source>
        <dbReference type="ARBA" id="ARBA00022725"/>
    </source>
</evidence>
<dbReference type="RefSeq" id="XP_018103003.2">
    <property type="nucleotide sequence ID" value="XM_018247514.2"/>
</dbReference>
<evidence type="ECO:0000256" key="10">
    <source>
        <dbReference type="RuleBase" id="RU000688"/>
    </source>
</evidence>
<keyword evidence="13" id="KW-1185">Reference proteome</keyword>
<dbReference type="GO" id="GO:0005549">
    <property type="term" value="F:odorant binding"/>
    <property type="evidence" value="ECO:0000318"/>
    <property type="project" value="GO_Central"/>
</dbReference>
<dbReference type="CDD" id="cd15230">
    <property type="entry name" value="7tmA_OR5-like"/>
    <property type="match status" value="1"/>
</dbReference>
<protein>
    <submittedName>
        <fullName evidence="14">Olfactory receptor 1019</fullName>
    </submittedName>
</protein>
<dbReference type="InterPro" id="IPR050516">
    <property type="entry name" value="Olfactory_GPCR"/>
</dbReference>
<keyword evidence="6 10" id="KW-0297">G-protein coupled receptor</keyword>
<dbReference type="PROSITE" id="PS00237">
    <property type="entry name" value="G_PROTEIN_RECEP_F1_1"/>
    <property type="match status" value="1"/>
</dbReference>
<dbReference type="PROSITE" id="PS50262">
    <property type="entry name" value="G_PROTEIN_RECEP_F1_2"/>
    <property type="match status" value="1"/>
</dbReference>
<keyword evidence="5 11" id="KW-1133">Transmembrane helix</keyword>
<evidence type="ECO:0000313" key="13">
    <source>
        <dbReference type="Proteomes" id="UP000186698"/>
    </source>
</evidence>
<feature type="transmembrane region" description="Helical" evidence="11">
    <location>
        <begin position="25"/>
        <end position="52"/>
    </location>
</feature>
<keyword evidence="8 10" id="KW-0675">Receptor</keyword>
<dbReference type="PANTHER" id="PTHR26452">
    <property type="entry name" value="OLFACTORY RECEPTOR"/>
    <property type="match status" value="1"/>
</dbReference>
<feature type="transmembrane region" description="Helical" evidence="11">
    <location>
        <begin position="272"/>
        <end position="292"/>
    </location>
</feature>
<dbReference type="AlphaFoldDB" id="A0A8J0UGV7"/>
<organism evidence="13 14">
    <name type="scientific">Xenopus laevis</name>
    <name type="common">African clawed frog</name>
    <dbReference type="NCBI Taxonomy" id="8355"/>
    <lineage>
        <taxon>Eukaryota</taxon>
        <taxon>Metazoa</taxon>
        <taxon>Chordata</taxon>
        <taxon>Craniata</taxon>
        <taxon>Vertebrata</taxon>
        <taxon>Euteleostomi</taxon>
        <taxon>Amphibia</taxon>
        <taxon>Batrachia</taxon>
        <taxon>Anura</taxon>
        <taxon>Pipoidea</taxon>
        <taxon>Pipidae</taxon>
        <taxon>Xenopodinae</taxon>
        <taxon>Xenopus</taxon>
        <taxon>Xenopus</taxon>
    </lineage>
</organism>
<dbReference type="OrthoDB" id="9444602at2759"/>
<keyword evidence="4" id="KW-0552">Olfaction</keyword>
<dbReference type="PRINTS" id="PR00245">
    <property type="entry name" value="OLFACTORYR"/>
</dbReference>
<dbReference type="InterPro" id="IPR017452">
    <property type="entry name" value="GPCR_Rhodpsn_7TM"/>
</dbReference>
<keyword evidence="2" id="KW-1003">Cell membrane</keyword>
<evidence type="ECO:0000256" key="9">
    <source>
        <dbReference type="ARBA" id="ARBA00023224"/>
    </source>
</evidence>
<evidence type="ECO:0000259" key="12">
    <source>
        <dbReference type="PROSITE" id="PS50262"/>
    </source>
</evidence>
<dbReference type="Pfam" id="PF13853">
    <property type="entry name" value="7tm_4"/>
    <property type="match status" value="1"/>
</dbReference>
<dbReference type="GO" id="GO:0004930">
    <property type="term" value="F:G protein-coupled receptor activity"/>
    <property type="evidence" value="ECO:0007669"/>
    <property type="project" value="UniProtKB-KW"/>
</dbReference>
<dbReference type="PRINTS" id="PR00237">
    <property type="entry name" value="GPCRRHODOPSN"/>
</dbReference>
<evidence type="ECO:0000256" key="1">
    <source>
        <dbReference type="ARBA" id="ARBA00004651"/>
    </source>
</evidence>
<evidence type="ECO:0000256" key="5">
    <source>
        <dbReference type="ARBA" id="ARBA00022989"/>
    </source>
</evidence>
<evidence type="ECO:0000256" key="2">
    <source>
        <dbReference type="ARBA" id="ARBA00022475"/>
    </source>
</evidence>
<evidence type="ECO:0000256" key="3">
    <source>
        <dbReference type="ARBA" id="ARBA00022692"/>
    </source>
</evidence>
<gene>
    <name evidence="14" type="primary">or5f1l1.1.L</name>
</gene>
<dbReference type="Gene3D" id="1.20.1070.10">
    <property type="entry name" value="Rhodopsin 7-helix transmembrane proteins"/>
    <property type="match status" value="1"/>
</dbReference>
<name>A0A8J0UGV7_XENLA</name>
<dbReference type="GeneID" id="108708619"/>
<feature type="transmembrane region" description="Helical" evidence="11">
    <location>
        <begin position="198"/>
        <end position="225"/>
    </location>
</feature>
<dbReference type="CTD" id="108708619"/>
<evidence type="ECO:0000256" key="7">
    <source>
        <dbReference type="ARBA" id="ARBA00023136"/>
    </source>
</evidence>
<dbReference type="InterPro" id="IPR000725">
    <property type="entry name" value="Olfact_rcpt"/>
</dbReference>
<accession>A0A8J0UGV7</accession>
<feature type="transmembrane region" description="Helical" evidence="11">
    <location>
        <begin position="237"/>
        <end position="260"/>
    </location>
</feature>
<dbReference type="SUPFAM" id="SSF81321">
    <property type="entry name" value="Family A G protein-coupled receptor-like"/>
    <property type="match status" value="1"/>
</dbReference>